<dbReference type="AlphaFoldDB" id="A0A147HWW5"/>
<dbReference type="Proteomes" id="UP000072867">
    <property type="component" value="Unassembled WGS sequence"/>
</dbReference>
<keyword evidence="7" id="KW-1185">Reference proteome</keyword>
<feature type="transmembrane region" description="Helical" evidence="1">
    <location>
        <begin position="76"/>
        <end position="100"/>
    </location>
</feature>
<evidence type="ECO:0000313" key="6">
    <source>
        <dbReference type="Proteomes" id="UP000531581"/>
    </source>
</evidence>
<name>A0A147HWW5_9SPHN</name>
<dbReference type="EMBL" id="JABYQV010000004">
    <property type="protein sequence ID" value="NVP30580.1"/>
    <property type="molecule type" value="Genomic_DNA"/>
</dbReference>
<evidence type="ECO:0000313" key="3">
    <source>
        <dbReference type="EMBL" id="NNG53136.1"/>
    </source>
</evidence>
<evidence type="ECO:0000313" key="2">
    <source>
        <dbReference type="EMBL" id="KTT69423.1"/>
    </source>
</evidence>
<sequence length="138" mass="15147">MKTVRAIGAAYCVGFMLVVAIGHIPPFLDANGNLFGLFKLDLYDDSLHFFSGVWAGVAAWWSYGAARRYFRLFGPLYFADGVMGLFLGSGYLDGGIFLYGPIQQSVAVHIFANLPHLVIGGVAIWVGYRLARRPEPAR</sequence>
<reference evidence="6 7" key="2">
    <citation type="submission" date="2020-05" db="EMBL/GenBank/DDBJ databases">
        <title>Draft Genome Sequences of Sphingomonas sp. Isolated from the International Space Station.</title>
        <authorList>
            <person name="Bijlani S."/>
            <person name="Singh N.K."/>
            <person name="Mason C.E."/>
            <person name="Wang C.C."/>
            <person name="Venkateswaran K."/>
        </authorList>
    </citation>
    <scope>NUCLEOTIDE SEQUENCE [LARGE SCALE GENOMIC DNA]</scope>
    <source>
        <strain evidence="3 7">IIF7SW-B5</strain>
        <strain evidence="4">ISS-IIF7SWP</strain>
    </source>
</reference>
<accession>A0A147HWW5</accession>
<evidence type="ECO:0000313" key="7">
    <source>
        <dbReference type="Proteomes" id="UP000557656"/>
    </source>
</evidence>
<dbReference type="RefSeq" id="WP_058733574.1">
    <property type="nucleotide sequence ID" value="NZ_JABEOV010000010.1"/>
</dbReference>
<dbReference type="Proteomes" id="UP000531581">
    <property type="component" value="Unassembled WGS sequence"/>
</dbReference>
<dbReference type="Proteomes" id="UP000557656">
    <property type="component" value="Unassembled WGS sequence"/>
</dbReference>
<keyword evidence="1" id="KW-1133">Transmembrane helix</keyword>
<dbReference type="EMBL" id="LDTD01000069">
    <property type="protein sequence ID" value="KTT69423.1"/>
    <property type="molecule type" value="Genomic_DNA"/>
</dbReference>
<organism evidence="2 5">
    <name type="scientific">Sphingomonas sanguinis</name>
    <dbReference type="NCBI Taxonomy" id="33051"/>
    <lineage>
        <taxon>Bacteria</taxon>
        <taxon>Pseudomonadati</taxon>
        <taxon>Pseudomonadota</taxon>
        <taxon>Alphaproteobacteria</taxon>
        <taxon>Sphingomonadales</taxon>
        <taxon>Sphingomonadaceae</taxon>
        <taxon>Sphingomonas</taxon>
    </lineage>
</organism>
<comment type="caution">
    <text evidence="2">The sequence shown here is derived from an EMBL/GenBank/DDBJ whole genome shotgun (WGS) entry which is preliminary data.</text>
</comment>
<evidence type="ECO:0000313" key="4">
    <source>
        <dbReference type="EMBL" id="NVP30580.1"/>
    </source>
</evidence>
<reference evidence="2 5" key="1">
    <citation type="journal article" date="2016" name="Front. Microbiol.">
        <title>Genomic Resource of Rice Seed Associated Bacteria.</title>
        <authorList>
            <person name="Midha S."/>
            <person name="Bansal K."/>
            <person name="Sharma S."/>
            <person name="Kumar N."/>
            <person name="Patil P.P."/>
            <person name="Chaudhry V."/>
            <person name="Patil P.B."/>
        </authorList>
    </citation>
    <scope>NUCLEOTIDE SEQUENCE [LARGE SCALE GENOMIC DNA]</scope>
    <source>
        <strain evidence="2 5">NS319</strain>
    </source>
</reference>
<protein>
    <submittedName>
        <fullName evidence="2">Membrane protein</fullName>
    </submittedName>
</protein>
<evidence type="ECO:0000256" key="1">
    <source>
        <dbReference type="SAM" id="Phobius"/>
    </source>
</evidence>
<feature type="transmembrane region" description="Helical" evidence="1">
    <location>
        <begin position="47"/>
        <end position="64"/>
    </location>
</feature>
<proteinExistence type="predicted"/>
<feature type="transmembrane region" description="Helical" evidence="1">
    <location>
        <begin position="106"/>
        <end position="128"/>
    </location>
</feature>
<dbReference type="GeneID" id="78484742"/>
<dbReference type="PATRIC" id="fig|33051.3.peg.3276"/>
<dbReference type="Pfam" id="PF14325">
    <property type="entry name" value="DUF4383"/>
    <property type="match status" value="1"/>
</dbReference>
<keyword evidence="1" id="KW-0472">Membrane</keyword>
<feature type="transmembrane region" description="Helical" evidence="1">
    <location>
        <begin position="7"/>
        <end position="27"/>
    </location>
</feature>
<gene>
    <name evidence="3" type="ORF">HKX05_07210</name>
    <name evidence="4" type="ORF">HLV41_05960</name>
    <name evidence="2" type="ORF">NS319_10480</name>
</gene>
<evidence type="ECO:0000313" key="5">
    <source>
        <dbReference type="Proteomes" id="UP000072867"/>
    </source>
</evidence>
<dbReference type="STRING" id="33051.SB4_17350"/>
<keyword evidence="1" id="KW-0812">Transmembrane</keyword>
<dbReference type="EMBL" id="JABEOV010000010">
    <property type="protein sequence ID" value="NNG53136.1"/>
    <property type="molecule type" value="Genomic_DNA"/>
</dbReference>